<dbReference type="InterPro" id="IPR015424">
    <property type="entry name" value="PyrdxlP-dep_Trfase"/>
</dbReference>
<name>A0A514LMH3_9BACI</name>
<dbReference type="GO" id="GO:0008483">
    <property type="term" value="F:transaminase activity"/>
    <property type="evidence" value="ECO:0007669"/>
    <property type="project" value="UniProtKB-KW"/>
</dbReference>
<dbReference type="Gene3D" id="3.90.1150.10">
    <property type="entry name" value="Aspartate Aminotransferase, domain 1"/>
    <property type="match status" value="1"/>
</dbReference>
<keyword evidence="7" id="KW-1185">Reference proteome</keyword>
<protein>
    <submittedName>
        <fullName evidence="6">Aminotransferase class I/II-fold pyridoxal phosphate-dependent enzyme</fullName>
    </submittedName>
</protein>
<dbReference type="OrthoDB" id="9802328at2"/>
<organism evidence="6 7">
    <name type="scientific">Salicibibacter halophilus</name>
    <dbReference type="NCBI Taxonomy" id="2502791"/>
    <lineage>
        <taxon>Bacteria</taxon>
        <taxon>Bacillati</taxon>
        <taxon>Bacillota</taxon>
        <taxon>Bacilli</taxon>
        <taxon>Bacillales</taxon>
        <taxon>Bacillaceae</taxon>
        <taxon>Salicibibacter</taxon>
    </lineage>
</organism>
<dbReference type="KEGG" id="sale:EPH95_05435"/>
<keyword evidence="4" id="KW-0663">Pyridoxal phosphate</keyword>
<evidence type="ECO:0000313" key="7">
    <source>
        <dbReference type="Proteomes" id="UP000319756"/>
    </source>
</evidence>
<dbReference type="InterPro" id="IPR050859">
    <property type="entry name" value="Class-I_PLP-dep_aminotransf"/>
</dbReference>
<dbReference type="InterPro" id="IPR004839">
    <property type="entry name" value="Aminotransferase_I/II_large"/>
</dbReference>
<dbReference type="Gene3D" id="3.40.640.10">
    <property type="entry name" value="Type I PLP-dependent aspartate aminotransferase-like (Major domain)"/>
    <property type="match status" value="1"/>
</dbReference>
<comment type="cofactor">
    <cofactor evidence="1">
        <name>pyridoxal 5'-phosphate</name>
        <dbReference type="ChEBI" id="CHEBI:597326"/>
    </cofactor>
</comment>
<dbReference type="RefSeq" id="WP_142091499.1">
    <property type="nucleotide sequence ID" value="NZ_CP035485.1"/>
</dbReference>
<dbReference type="InterPro" id="IPR015421">
    <property type="entry name" value="PyrdxlP-dep_Trfase_major"/>
</dbReference>
<keyword evidence="2 6" id="KW-0032">Aminotransferase</keyword>
<reference evidence="7" key="1">
    <citation type="submission" date="2019-01" db="EMBL/GenBank/DDBJ databases">
        <title>Genomic analysis of Salicibibacter sp. NKC3-5.</title>
        <authorList>
            <person name="Oh Y.J."/>
        </authorList>
    </citation>
    <scope>NUCLEOTIDE SEQUENCE [LARGE SCALE GENOMIC DNA]</scope>
    <source>
        <strain evidence="7">NKC3-5</strain>
    </source>
</reference>
<evidence type="ECO:0000256" key="4">
    <source>
        <dbReference type="ARBA" id="ARBA00022898"/>
    </source>
</evidence>
<accession>A0A514LMH3</accession>
<proteinExistence type="predicted"/>
<dbReference type="Pfam" id="PF00155">
    <property type="entry name" value="Aminotran_1_2"/>
    <property type="match status" value="1"/>
</dbReference>
<dbReference type="SUPFAM" id="SSF53383">
    <property type="entry name" value="PLP-dependent transferases"/>
    <property type="match status" value="1"/>
</dbReference>
<dbReference type="PANTHER" id="PTHR42790:SF17">
    <property type="entry name" value="TRANSCRIPTIONAL REGULATOR, GNTR FAMILY"/>
    <property type="match status" value="1"/>
</dbReference>
<dbReference type="InterPro" id="IPR015422">
    <property type="entry name" value="PyrdxlP-dep_Trfase_small"/>
</dbReference>
<dbReference type="PANTHER" id="PTHR42790">
    <property type="entry name" value="AMINOTRANSFERASE"/>
    <property type="match status" value="1"/>
</dbReference>
<evidence type="ECO:0000256" key="2">
    <source>
        <dbReference type="ARBA" id="ARBA00022576"/>
    </source>
</evidence>
<sequence>MIEDDVYRDLWLSQEAEPSLASMDDGDHILQVGSFSKTVAPNLRIGWIAGPEVVIQKLSDLRMQTDLRIKCFTANGDVRFYNFRKIRRAPCLLAQANSQTQRFYGSVGRSSFRDWAAWEIPEGGMFLWLTFSSDVNVKKLFTEALRRGVLINPGYIYSPYNNQNVLLSYVSSSFQEIEPGILILKEIITTMEDGAHLTE</sequence>
<dbReference type="GO" id="GO:0030170">
    <property type="term" value="F:pyridoxal phosphate binding"/>
    <property type="evidence" value="ECO:0007669"/>
    <property type="project" value="InterPro"/>
</dbReference>
<feature type="domain" description="Aminotransferase class I/classII large" evidence="5">
    <location>
        <begin position="4"/>
        <end position="156"/>
    </location>
</feature>
<evidence type="ECO:0000256" key="3">
    <source>
        <dbReference type="ARBA" id="ARBA00022679"/>
    </source>
</evidence>
<dbReference type="Proteomes" id="UP000319756">
    <property type="component" value="Chromosome"/>
</dbReference>
<evidence type="ECO:0000256" key="1">
    <source>
        <dbReference type="ARBA" id="ARBA00001933"/>
    </source>
</evidence>
<gene>
    <name evidence="6" type="ORF">EPH95_05435</name>
</gene>
<evidence type="ECO:0000259" key="5">
    <source>
        <dbReference type="Pfam" id="PF00155"/>
    </source>
</evidence>
<dbReference type="GO" id="GO:1901605">
    <property type="term" value="P:alpha-amino acid metabolic process"/>
    <property type="evidence" value="ECO:0007669"/>
    <property type="project" value="TreeGrafter"/>
</dbReference>
<dbReference type="EMBL" id="CP035485">
    <property type="protein sequence ID" value="QDI93013.1"/>
    <property type="molecule type" value="Genomic_DNA"/>
</dbReference>
<dbReference type="AlphaFoldDB" id="A0A514LMH3"/>
<keyword evidence="3 6" id="KW-0808">Transferase</keyword>
<evidence type="ECO:0000313" key="6">
    <source>
        <dbReference type="EMBL" id="QDI93013.1"/>
    </source>
</evidence>